<dbReference type="EMBL" id="JGZK01000004">
    <property type="protein sequence ID" value="KFI86713.1"/>
    <property type="molecule type" value="Genomic_DNA"/>
</dbReference>
<keyword evidence="4" id="KW-1185">Reference proteome</keyword>
<protein>
    <recommendedName>
        <fullName evidence="2">DUF3592 domain-containing protein</fullName>
    </recommendedName>
</protein>
<gene>
    <name evidence="3" type="ORF">BREU_1781</name>
</gene>
<proteinExistence type="predicted"/>
<dbReference type="RefSeq" id="WP_044088952.1">
    <property type="nucleotide sequence ID" value="NZ_JDUW01000004.1"/>
</dbReference>
<name>A0A087CTW3_9BIFI</name>
<evidence type="ECO:0000313" key="3">
    <source>
        <dbReference type="EMBL" id="KFI86713.1"/>
    </source>
</evidence>
<keyword evidence="1" id="KW-0472">Membrane</keyword>
<comment type="caution">
    <text evidence="3">The sequence shown here is derived from an EMBL/GenBank/DDBJ whole genome shotgun (WGS) entry which is preliminary data.</text>
</comment>
<keyword evidence="1" id="KW-1133">Transmembrane helix</keyword>
<dbReference type="InterPro" id="IPR021994">
    <property type="entry name" value="DUF3592"/>
</dbReference>
<sequence length="174" mass="19377">MVSDDHSISESTSDTNQQHARYGGGIRGFWNRWMRDSICGWFSLVGVILLVGFAGALIGEINLRMDCTEITDGTVTQMIRVEDDDSVTWKPVFRYDVDGRIYEQESSVSSSPPRYKVGQAIIIRYDPADPNRYVADGDYTSLVVLGAVVIMCLGFTSVLPVAIIISKRRQSNET</sequence>
<dbReference type="AlphaFoldDB" id="A0A087CTW3"/>
<feature type="domain" description="DUF3592" evidence="2">
    <location>
        <begin position="71"/>
        <end position="138"/>
    </location>
</feature>
<dbReference type="Proteomes" id="UP000028984">
    <property type="component" value="Unassembled WGS sequence"/>
</dbReference>
<evidence type="ECO:0000259" key="2">
    <source>
        <dbReference type="Pfam" id="PF12158"/>
    </source>
</evidence>
<evidence type="ECO:0000256" key="1">
    <source>
        <dbReference type="SAM" id="Phobius"/>
    </source>
</evidence>
<evidence type="ECO:0000313" key="4">
    <source>
        <dbReference type="Proteomes" id="UP000028984"/>
    </source>
</evidence>
<keyword evidence="1" id="KW-0812">Transmembrane</keyword>
<reference evidence="3 4" key="1">
    <citation type="submission" date="2014-03" db="EMBL/GenBank/DDBJ databases">
        <title>Genomics of Bifidobacteria.</title>
        <authorList>
            <person name="Ventura M."/>
            <person name="Milani C."/>
            <person name="Lugli G.A."/>
        </authorList>
    </citation>
    <scope>NUCLEOTIDE SEQUENCE [LARGE SCALE GENOMIC DNA]</scope>
    <source>
        <strain evidence="3 4">DSM 23975</strain>
    </source>
</reference>
<feature type="transmembrane region" description="Helical" evidence="1">
    <location>
        <begin position="139"/>
        <end position="165"/>
    </location>
</feature>
<dbReference type="OrthoDB" id="3239119at2"/>
<feature type="transmembrane region" description="Helical" evidence="1">
    <location>
        <begin position="38"/>
        <end position="58"/>
    </location>
</feature>
<organism evidence="3 4">
    <name type="scientific">Bifidobacterium reuteri DSM 23975</name>
    <dbReference type="NCBI Taxonomy" id="1437610"/>
    <lineage>
        <taxon>Bacteria</taxon>
        <taxon>Bacillati</taxon>
        <taxon>Actinomycetota</taxon>
        <taxon>Actinomycetes</taxon>
        <taxon>Bifidobacteriales</taxon>
        <taxon>Bifidobacteriaceae</taxon>
        <taxon>Bifidobacterium</taxon>
    </lineage>
</organism>
<accession>A0A087CTW3</accession>
<dbReference type="Pfam" id="PF12158">
    <property type="entry name" value="DUF3592"/>
    <property type="match status" value="1"/>
</dbReference>